<dbReference type="InterPro" id="IPR048570">
    <property type="entry name" value="PSMD1_RPN2_N"/>
</dbReference>
<feature type="region of interest" description="Disordered" evidence="5">
    <location>
        <begin position="813"/>
        <end position="904"/>
    </location>
</feature>
<dbReference type="VEuPathDB" id="AmoebaDB:ACA1_128490"/>
<feature type="compositionally biased region" description="Acidic residues" evidence="5">
    <location>
        <begin position="958"/>
        <end position="975"/>
    </location>
</feature>
<keyword evidence="9" id="KW-1185">Reference proteome</keyword>
<evidence type="ECO:0000256" key="1">
    <source>
        <dbReference type="ARBA" id="ARBA00006308"/>
    </source>
</evidence>
<dbReference type="GO" id="GO:0042176">
    <property type="term" value="P:regulation of protein catabolic process"/>
    <property type="evidence" value="ECO:0007669"/>
    <property type="project" value="UniProtKB-UniRule"/>
</dbReference>
<dbReference type="GO" id="GO:0034515">
    <property type="term" value="C:proteasome storage granule"/>
    <property type="evidence" value="ECO:0007669"/>
    <property type="project" value="TreeGrafter"/>
</dbReference>
<feature type="compositionally biased region" description="Basic and acidic residues" evidence="5">
    <location>
        <begin position="846"/>
        <end position="896"/>
    </location>
</feature>
<organism evidence="8 9">
    <name type="scientific">Acanthamoeba castellanii (strain ATCC 30010 / Neff)</name>
    <dbReference type="NCBI Taxonomy" id="1257118"/>
    <lineage>
        <taxon>Eukaryota</taxon>
        <taxon>Amoebozoa</taxon>
        <taxon>Discosea</taxon>
        <taxon>Longamoebia</taxon>
        <taxon>Centramoebida</taxon>
        <taxon>Acanthamoebidae</taxon>
        <taxon>Acanthamoeba</taxon>
    </lineage>
</organism>
<dbReference type="GO" id="GO:0030234">
    <property type="term" value="F:enzyme regulator activity"/>
    <property type="evidence" value="ECO:0007669"/>
    <property type="project" value="UniProtKB-UniRule"/>
</dbReference>
<keyword evidence="2" id="KW-0677">Repeat</keyword>
<evidence type="ECO:0000313" key="9">
    <source>
        <dbReference type="Proteomes" id="UP000011083"/>
    </source>
</evidence>
<dbReference type="InterPro" id="IPR016642">
    <property type="entry name" value="26S_Psome_Rpn2"/>
</dbReference>
<protein>
    <submittedName>
        <fullName evidence="8">Proteasome 26S subunit, nonATPase, 1, putative</fullName>
    </submittedName>
</protein>
<dbReference type="OMA" id="IMFGRQE"/>
<evidence type="ECO:0000256" key="3">
    <source>
        <dbReference type="ARBA" id="ARBA00022942"/>
    </source>
</evidence>
<dbReference type="InterPro" id="IPR002015">
    <property type="entry name" value="Proteasome/cyclosome_rpt"/>
</dbReference>
<dbReference type="Pfam" id="PF01851">
    <property type="entry name" value="PC_rep"/>
    <property type="match status" value="2"/>
</dbReference>
<evidence type="ECO:0000256" key="5">
    <source>
        <dbReference type="SAM" id="MobiDB-lite"/>
    </source>
</evidence>
<reference evidence="8 9" key="1">
    <citation type="journal article" date="2013" name="Genome Biol.">
        <title>Genome of Acanthamoeba castellanii highlights extensive lateral gene transfer and early evolution of tyrosine kinase signaling.</title>
        <authorList>
            <person name="Clarke M."/>
            <person name="Lohan A.J."/>
            <person name="Liu B."/>
            <person name="Lagkouvardos I."/>
            <person name="Roy S."/>
            <person name="Zafar N."/>
            <person name="Bertelli C."/>
            <person name="Schilde C."/>
            <person name="Kianianmomeni A."/>
            <person name="Burglin T.R."/>
            <person name="Frech C."/>
            <person name="Turcotte B."/>
            <person name="Kopec K.O."/>
            <person name="Synnott J.M."/>
            <person name="Choo C."/>
            <person name="Paponov I."/>
            <person name="Finkler A."/>
            <person name="Soon Heng Tan C."/>
            <person name="Hutchins A.P."/>
            <person name="Weinmeier T."/>
            <person name="Rattei T."/>
            <person name="Chu J.S."/>
            <person name="Gimenez G."/>
            <person name="Irimia M."/>
            <person name="Rigden D.J."/>
            <person name="Fitzpatrick D.A."/>
            <person name="Lorenzo-Morales J."/>
            <person name="Bateman A."/>
            <person name="Chiu C.H."/>
            <person name="Tang P."/>
            <person name="Hegemann P."/>
            <person name="Fromm H."/>
            <person name="Raoult D."/>
            <person name="Greub G."/>
            <person name="Miranda-Saavedra D."/>
            <person name="Chen N."/>
            <person name="Nash P."/>
            <person name="Ginger M.L."/>
            <person name="Horn M."/>
            <person name="Schaap P."/>
            <person name="Caler L."/>
            <person name="Loftus B."/>
        </authorList>
    </citation>
    <scope>NUCLEOTIDE SEQUENCE [LARGE SCALE GENOMIC DNA]</scope>
    <source>
        <strain evidence="8 9">Neff</strain>
    </source>
</reference>
<comment type="similarity">
    <text evidence="1 4">Belongs to the proteasome subunit S1 family.</text>
</comment>
<dbReference type="Pfam" id="PF13646">
    <property type="entry name" value="HEAT_2"/>
    <property type="match status" value="1"/>
</dbReference>
<dbReference type="GO" id="GO:0043161">
    <property type="term" value="P:proteasome-mediated ubiquitin-dependent protein catabolic process"/>
    <property type="evidence" value="ECO:0007669"/>
    <property type="project" value="TreeGrafter"/>
</dbReference>
<feature type="domain" description="26S proteasome regulatory subunit RPN2 C-terminal" evidence="6">
    <location>
        <begin position="788"/>
        <end position="950"/>
    </location>
</feature>
<accession>L8GVI7</accession>
<dbReference type="GO" id="GO:0008540">
    <property type="term" value="C:proteasome regulatory particle, base subcomplex"/>
    <property type="evidence" value="ECO:0007669"/>
    <property type="project" value="UniProtKB-UniRule"/>
</dbReference>
<gene>
    <name evidence="8" type="ORF">ACA1_128490</name>
</gene>
<dbReference type="InterPro" id="IPR011989">
    <property type="entry name" value="ARM-like"/>
</dbReference>
<dbReference type="OrthoDB" id="261572at2759"/>
<sequence>MATGLTSASGLLALLEETEPKLKIYALEKLDNIVDEFWPEISDNIQQIEVLNESESFEARELAALVASKVYYHIGSFKSAMIYALSAGKLFNIEEDSEFVRTLTSKCIDEYIRQRVEHETKEQEVPIKDLEKLVDTVFDRSYDMGEYKYALGIALESRRVDRIEETIKKSGQVADMLNYCFKICMDVISRDFRQVVLRILVKLYRELATPDWIRICEILIFLDDHKAVSDILAKLLTGTEDELLVAYQIAFDLVHNASQQFRGEVRKAIGSGVEADAEQARIQEYYNEMVKKKEEKGASSSSGSDPMQEEKGDVKPPASRVDNMKAILSGTTSINLFLEFLHRNNHTDKLVLKNIKAAMESRSSVVYSSIIICHGFAQAGTTNDFFLRDHLEWLARATNWSKFTATASLGVIQKGHHKESMTILAPYLPQQSAASSPYSEGGALFALGLIHANHGDEITTELKKALLNAGTNEIVQHGACLGLGVAAMATQNTEIFEDLKNVLYTDSAVAGEAAGIAMGLLMLGSASDQALEDMLAYAHDTQHEKIIRGLAIGIALVMCGREEEADTLIEQLTLDKDPILRYGAMYTIALAYCGTANNAAIRRLLHVAVSDVSNDVRRAAVIALGFLLFKQPEQCPKLVSLLAESYNPHVRYGATLAVGISCAGTGLKAAVDLLEPLANDPVDFVRQGALIALAMVLVQTSKAQEPRVEKVRKLFAEKVSDKHEDIMAKFGACLASGIIDCGGRNCTIRPQSVAGHTDIPAIVGLALFTQYWYWHPLAHFLCLSFTPTAVIGLNDDLKMPVFQFKSNAPPSHFAYPPKVQPPVVKTPQKLRTAELSVTKKAKIRQRQKEKEKADEMDVEKKEEEEKKKAEEEEKKKKAAEEKEKKRKEAEEKKPEPAFEVLSNPARVTIPQLGRITFDVDERYTPVKKGTSVLGIVLLKDNKAGEPVELVTPAKPPTAEEEDEGDEPNPPEPFEYDPEKEKQ</sequence>
<evidence type="ECO:0000259" key="7">
    <source>
        <dbReference type="Pfam" id="PF21505"/>
    </source>
</evidence>
<feature type="region of interest" description="Disordered" evidence="5">
    <location>
        <begin position="940"/>
        <end position="982"/>
    </location>
</feature>
<dbReference type="GO" id="GO:0005634">
    <property type="term" value="C:nucleus"/>
    <property type="evidence" value="ECO:0007669"/>
    <property type="project" value="TreeGrafter"/>
</dbReference>
<evidence type="ECO:0000313" key="8">
    <source>
        <dbReference type="EMBL" id="ELR16962.1"/>
    </source>
</evidence>
<dbReference type="FunFam" id="1.25.10.10:FF:000017">
    <property type="entry name" value="26S proteasome non-ATPase regulatory subunit 1"/>
    <property type="match status" value="1"/>
</dbReference>
<evidence type="ECO:0000256" key="2">
    <source>
        <dbReference type="ARBA" id="ARBA00022737"/>
    </source>
</evidence>
<dbReference type="STRING" id="1257118.L8GVI7"/>
<dbReference type="Proteomes" id="UP000011083">
    <property type="component" value="Unassembled WGS sequence"/>
</dbReference>
<dbReference type="EMBL" id="KB007979">
    <property type="protein sequence ID" value="ELR16962.1"/>
    <property type="molecule type" value="Genomic_DNA"/>
</dbReference>
<feature type="domain" description="26S proteasome non-ATPase regulatory subunit 1/RPN2 N-terminal" evidence="7">
    <location>
        <begin position="6"/>
        <end position="345"/>
    </location>
</feature>
<dbReference type="Pfam" id="PF18004">
    <property type="entry name" value="RPN2_C"/>
    <property type="match status" value="1"/>
</dbReference>
<keyword evidence="3 4" id="KW-0647">Proteasome</keyword>
<dbReference type="KEGG" id="acan:ACA1_128490"/>
<evidence type="ECO:0000256" key="4">
    <source>
        <dbReference type="PIRNR" id="PIRNR015947"/>
    </source>
</evidence>
<dbReference type="InterPro" id="IPR016024">
    <property type="entry name" value="ARM-type_fold"/>
</dbReference>
<dbReference type="RefSeq" id="XP_004338975.1">
    <property type="nucleotide sequence ID" value="XM_004338927.1"/>
</dbReference>
<name>L8GVI7_ACACF</name>
<feature type="region of interest" description="Disordered" evidence="5">
    <location>
        <begin position="293"/>
        <end position="320"/>
    </location>
</feature>
<proteinExistence type="inferred from homology"/>
<dbReference type="PANTHER" id="PTHR10943">
    <property type="entry name" value="26S PROTEASOME NON-ATPASE REGULATORY SUBUNIT"/>
    <property type="match status" value="1"/>
</dbReference>
<dbReference type="GeneID" id="14917676"/>
<dbReference type="AlphaFoldDB" id="L8GVI7"/>
<dbReference type="Pfam" id="PF21505">
    <property type="entry name" value="RPN2_N"/>
    <property type="match status" value="1"/>
</dbReference>
<dbReference type="SUPFAM" id="SSF48371">
    <property type="entry name" value="ARM repeat"/>
    <property type="match status" value="1"/>
</dbReference>
<evidence type="ECO:0000259" key="6">
    <source>
        <dbReference type="Pfam" id="PF18004"/>
    </source>
</evidence>
<dbReference type="InterPro" id="IPR040623">
    <property type="entry name" value="RPN2_C"/>
</dbReference>
<dbReference type="PANTHER" id="PTHR10943:SF2">
    <property type="entry name" value="26S PROTEASOME NON-ATPASE REGULATORY SUBUNIT 1"/>
    <property type="match status" value="1"/>
</dbReference>
<dbReference type="Gene3D" id="1.25.10.10">
    <property type="entry name" value="Leucine-rich Repeat Variant"/>
    <property type="match status" value="1"/>
</dbReference>
<dbReference type="PIRSF" id="PIRSF015947">
    <property type="entry name" value="26S_Psome_Rpn2"/>
    <property type="match status" value="1"/>
</dbReference>